<keyword evidence="1" id="KW-0732">Signal</keyword>
<feature type="chain" id="PRO_5002145757" description="Gram-negative bacterial tonB protein" evidence="1">
    <location>
        <begin position="24"/>
        <end position="130"/>
    </location>
</feature>
<evidence type="ECO:0000256" key="1">
    <source>
        <dbReference type="SAM" id="SignalP"/>
    </source>
</evidence>
<sequence length="130" mass="13924">MKGMIKFAVIAPLLLSVGCTFIARDPDSYREVTRELVETRGADLKDCYDVALRTDESVGGTVVVNFTVEKKTGKIMNPVVDEASSNAPDELSSCVISAIDGLQLDPPDAREGQATFSWKFEAKPAAAPAS</sequence>
<dbReference type="NCBIfam" id="NF033768">
    <property type="entry name" value="myxo_SS_tail"/>
    <property type="match status" value="1"/>
</dbReference>
<dbReference type="InterPro" id="IPR049806">
    <property type="entry name" value="MasK-like_C"/>
</dbReference>
<dbReference type="PROSITE" id="PS51257">
    <property type="entry name" value="PROKAR_LIPOPROTEIN"/>
    <property type="match status" value="1"/>
</dbReference>
<dbReference type="AlphaFoldDB" id="A0A0C2A4D2"/>
<name>A0A0C2A4D2_9BACT</name>
<comment type="caution">
    <text evidence="2">The sequence shown here is derived from an EMBL/GenBank/DDBJ whole genome shotgun (WGS) entry which is preliminary data.</text>
</comment>
<dbReference type="EMBL" id="JMCC02000014">
    <property type="protein sequence ID" value="KIG18223.1"/>
    <property type="molecule type" value="Genomic_DNA"/>
</dbReference>
<evidence type="ECO:0000313" key="2">
    <source>
        <dbReference type="EMBL" id="KIG18223.1"/>
    </source>
</evidence>
<organism evidence="2 3">
    <name type="scientific">Enhygromyxa salina</name>
    <dbReference type="NCBI Taxonomy" id="215803"/>
    <lineage>
        <taxon>Bacteria</taxon>
        <taxon>Pseudomonadati</taxon>
        <taxon>Myxococcota</taxon>
        <taxon>Polyangia</taxon>
        <taxon>Nannocystales</taxon>
        <taxon>Nannocystaceae</taxon>
        <taxon>Enhygromyxa</taxon>
    </lineage>
</organism>
<proteinExistence type="predicted"/>
<gene>
    <name evidence="2" type="ORF">DB30_01727</name>
</gene>
<feature type="signal peptide" evidence="1">
    <location>
        <begin position="1"/>
        <end position="23"/>
    </location>
</feature>
<accession>A0A0C2A4D2</accession>
<dbReference type="Proteomes" id="UP000031599">
    <property type="component" value="Unassembled WGS sequence"/>
</dbReference>
<evidence type="ECO:0008006" key="4">
    <source>
        <dbReference type="Google" id="ProtNLM"/>
    </source>
</evidence>
<evidence type="ECO:0000313" key="3">
    <source>
        <dbReference type="Proteomes" id="UP000031599"/>
    </source>
</evidence>
<protein>
    <recommendedName>
        <fullName evidence="4">Gram-negative bacterial tonB protein</fullName>
    </recommendedName>
</protein>
<reference evidence="2 3" key="1">
    <citation type="submission" date="2014-12" db="EMBL/GenBank/DDBJ databases">
        <title>Genome assembly of Enhygromyxa salina DSM 15201.</title>
        <authorList>
            <person name="Sharma G."/>
            <person name="Subramanian S."/>
        </authorList>
    </citation>
    <scope>NUCLEOTIDE SEQUENCE [LARGE SCALE GENOMIC DNA]</scope>
    <source>
        <strain evidence="2 3">DSM 15201</strain>
    </source>
</reference>